<evidence type="ECO:0000313" key="3">
    <source>
        <dbReference type="Proteomes" id="UP001501637"/>
    </source>
</evidence>
<feature type="compositionally biased region" description="Polar residues" evidence="1">
    <location>
        <begin position="42"/>
        <end position="52"/>
    </location>
</feature>
<evidence type="ECO:0000256" key="1">
    <source>
        <dbReference type="SAM" id="MobiDB-lite"/>
    </source>
</evidence>
<comment type="caution">
    <text evidence="2">The sequence shown here is derived from an EMBL/GenBank/DDBJ whole genome shotgun (WGS) entry which is preliminary data.</text>
</comment>
<sequence length="140" mass="13710">MAGFAVGAVIVAAATGGPDSGDGAKSSATVTATETVTGSVKPESTSKPSASASKEGAVGDGIPGDGTFVVGAEIKPGTYRTAGPADNIIDNCYWARLKSTSGDVGDIIANGNTKGPATVTVSPGDKAFQTTGCKDWAKVD</sequence>
<evidence type="ECO:0000313" key="2">
    <source>
        <dbReference type="EMBL" id="GAA3145852.1"/>
    </source>
</evidence>
<reference evidence="3" key="1">
    <citation type="journal article" date="2019" name="Int. J. Syst. Evol. Microbiol.">
        <title>The Global Catalogue of Microorganisms (GCM) 10K type strain sequencing project: providing services to taxonomists for standard genome sequencing and annotation.</title>
        <authorList>
            <consortium name="The Broad Institute Genomics Platform"/>
            <consortium name="The Broad Institute Genome Sequencing Center for Infectious Disease"/>
            <person name="Wu L."/>
            <person name="Ma J."/>
        </authorList>
    </citation>
    <scope>NUCLEOTIDE SEQUENCE [LARGE SCALE GENOMIC DNA]</scope>
    <source>
        <strain evidence="3">JCM 9092</strain>
    </source>
</reference>
<accession>A0ABP6NF16</accession>
<name>A0ABP6NF16_9ACTN</name>
<feature type="compositionally biased region" description="Low complexity" evidence="1">
    <location>
        <begin position="24"/>
        <end position="40"/>
    </location>
</feature>
<evidence type="ECO:0008006" key="4">
    <source>
        <dbReference type="Google" id="ProtNLM"/>
    </source>
</evidence>
<dbReference type="Proteomes" id="UP001501637">
    <property type="component" value="Unassembled WGS sequence"/>
</dbReference>
<organism evidence="2 3">
    <name type="scientific">Streptomyces rectiviolaceus</name>
    <dbReference type="NCBI Taxonomy" id="332591"/>
    <lineage>
        <taxon>Bacteria</taxon>
        <taxon>Bacillati</taxon>
        <taxon>Actinomycetota</taxon>
        <taxon>Actinomycetes</taxon>
        <taxon>Kitasatosporales</taxon>
        <taxon>Streptomycetaceae</taxon>
        <taxon>Streptomyces</taxon>
    </lineage>
</organism>
<dbReference type="EMBL" id="BAAAUG010000188">
    <property type="protein sequence ID" value="GAA3145852.1"/>
    <property type="molecule type" value="Genomic_DNA"/>
</dbReference>
<keyword evidence="3" id="KW-1185">Reference proteome</keyword>
<gene>
    <name evidence="2" type="ORF">GCM10010449_76270</name>
</gene>
<protein>
    <recommendedName>
        <fullName evidence="4">Secreted protein</fullName>
    </recommendedName>
</protein>
<proteinExistence type="predicted"/>
<feature type="region of interest" description="Disordered" evidence="1">
    <location>
        <begin position="14"/>
        <end position="62"/>
    </location>
</feature>
<dbReference type="RefSeq" id="WP_344529314.1">
    <property type="nucleotide sequence ID" value="NZ_BAAAUG010000188.1"/>
</dbReference>